<dbReference type="EMBL" id="CAJFDI010000004">
    <property type="protein sequence ID" value="CAD5226250.1"/>
    <property type="molecule type" value="Genomic_DNA"/>
</dbReference>
<evidence type="ECO:0000313" key="2">
    <source>
        <dbReference type="EMBL" id="CAG9115631.1"/>
    </source>
</evidence>
<dbReference type="Proteomes" id="UP000582659">
    <property type="component" value="Unassembled WGS sequence"/>
</dbReference>
<dbReference type="AlphaFoldDB" id="A0A1I7RHL0"/>
<accession>A0A1I7RHL0</accession>
<evidence type="ECO:0000313" key="3">
    <source>
        <dbReference type="Proteomes" id="UP000095284"/>
    </source>
</evidence>
<proteinExistence type="predicted"/>
<dbReference type="Proteomes" id="UP000659654">
    <property type="component" value="Unassembled WGS sequence"/>
</dbReference>
<protein>
    <submittedName>
        <fullName evidence="1">(pine wood nematode) hypothetical protein</fullName>
    </submittedName>
</protein>
<evidence type="ECO:0000313" key="5">
    <source>
        <dbReference type="WBParaSite" id="BXY_0018800.1"/>
    </source>
</evidence>
<name>A0A1I7RHL0_BURXY</name>
<dbReference type="EMBL" id="CAJFCV020000004">
    <property type="protein sequence ID" value="CAG9115631.1"/>
    <property type="molecule type" value="Genomic_DNA"/>
</dbReference>
<reference evidence="2" key="2">
    <citation type="submission" date="2020-08" db="EMBL/GenBank/DDBJ databases">
        <authorList>
            <person name="Kikuchi T."/>
        </authorList>
    </citation>
    <scope>NUCLEOTIDE SEQUENCE</scope>
    <source>
        <strain evidence="1">Ka4C1</strain>
    </source>
</reference>
<reference evidence="5" key="1">
    <citation type="submission" date="2016-11" db="UniProtKB">
        <authorList>
            <consortium name="WormBaseParasite"/>
        </authorList>
    </citation>
    <scope>IDENTIFICATION</scope>
</reference>
<sequence>MTKLISPQASGAISLLAHKILNRQKTRDPVSLSPVTVVAAIRRRRTVEWPVEFGNNDLPLRSAALPAKMVSKIIGNPISNGSARIIWFASETKTMPRGGVNLTRQREAVTRNWNGRSMASGHIDLHFTPPKRRARALCKCEKQRGFRRE</sequence>
<dbReference type="Proteomes" id="UP000095284">
    <property type="component" value="Unplaced"/>
</dbReference>
<evidence type="ECO:0000313" key="1">
    <source>
        <dbReference type="EMBL" id="CAD5226250.1"/>
    </source>
</evidence>
<gene>
    <name evidence="1" type="ORF">BXYJ_LOCUS8951</name>
</gene>
<evidence type="ECO:0000313" key="4">
    <source>
        <dbReference type="Proteomes" id="UP000659654"/>
    </source>
</evidence>
<dbReference type="WBParaSite" id="BXY_0018800.1">
    <property type="protein sequence ID" value="BXY_0018800.1"/>
    <property type="gene ID" value="BXY_0018800"/>
</dbReference>
<keyword evidence="4" id="KW-1185">Reference proteome</keyword>
<organism evidence="3 5">
    <name type="scientific">Bursaphelenchus xylophilus</name>
    <name type="common">Pinewood nematode worm</name>
    <name type="synonym">Aphelenchoides xylophilus</name>
    <dbReference type="NCBI Taxonomy" id="6326"/>
    <lineage>
        <taxon>Eukaryota</taxon>
        <taxon>Metazoa</taxon>
        <taxon>Ecdysozoa</taxon>
        <taxon>Nematoda</taxon>
        <taxon>Chromadorea</taxon>
        <taxon>Rhabditida</taxon>
        <taxon>Tylenchina</taxon>
        <taxon>Tylenchomorpha</taxon>
        <taxon>Aphelenchoidea</taxon>
        <taxon>Aphelenchoididae</taxon>
        <taxon>Bursaphelenchus</taxon>
    </lineage>
</organism>